<comment type="similarity">
    <text evidence="1">Belongs to the CdhD family.</text>
</comment>
<dbReference type="InterPro" id="IPR004486">
    <property type="entry name" value="CO_DH/Ac-CoA_synth_dsu"/>
</dbReference>
<protein>
    <recommendedName>
        <fullName evidence="1">Acetyl-CoA decarbonylase/synthase complex subunit delta</fullName>
        <shortName evidence="1">ACDS complex subunit delta</shortName>
    </recommendedName>
    <alternativeName>
        <fullName evidence="1">Corrinoid/iron-sulfur component small subunit</fullName>
    </alternativeName>
</protein>
<evidence type="ECO:0000313" key="4">
    <source>
        <dbReference type="Proteomes" id="UP000030624"/>
    </source>
</evidence>
<proteinExistence type="inferred from homology"/>
<dbReference type="Pfam" id="PF03599">
    <property type="entry name" value="CdhD"/>
    <property type="match status" value="1"/>
</dbReference>
<dbReference type="NCBIfam" id="NF003375">
    <property type="entry name" value="PRK04452.1-1"/>
    <property type="match status" value="1"/>
</dbReference>
<comment type="subunit">
    <text evidence="1">Heterodimer of delta and gamma chains. The ACDS complex is made up of alpha, epsilon, beta, gamma and delta chains with a probable stoichiometry of (alpha(2)epsilon(2))(4)-beta(8)-(gamma(1)delta(1))(8).</text>
</comment>
<dbReference type="eggNOG" id="arCOG01980">
    <property type="taxonomic scope" value="Archaea"/>
</dbReference>
<reference evidence="3 4" key="1">
    <citation type="journal article" date="2015" name="Appl. Environ. Microbiol.">
        <title>The Geoglobus acetivorans genome: Fe(III) reduction, acetate utilization, autotrophic growth, and degradation of aromatic compounds in a hyperthermophilic archaeon.</title>
        <authorList>
            <person name="Mardanov A.V."/>
            <person name="Slododkina G.B."/>
            <person name="Slobodkin A.I."/>
            <person name="Beletsky A.V."/>
            <person name="Gavrilov S.N."/>
            <person name="Kublanov I.V."/>
            <person name="Bonch-Osmolovskaya E.A."/>
            <person name="Skryabin K.G."/>
            <person name="Ravin N.V."/>
        </authorList>
    </citation>
    <scope>NUCLEOTIDE SEQUENCE [LARGE SCALE GENOMIC DNA]</scope>
    <source>
        <strain evidence="3 4">SBH6</strain>
    </source>
</reference>
<dbReference type="PANTHER" id="PTHR36214:SF5">
    <property type="entry name" value="ACETYL-COA DECARBONYLASE_SYNTHASE COMPLEX SUBUNIT DELTA"/>
    <property type="match status" value="1"/>
</dbReference>
<dbReference type="InterPro" id="IPR016041">
    <property type="entry name" value="Ac-CoA_synth_d_su_TIM-brl"/>
</dbReference>
<evidence type="ECO:0000256" key="1">
    <source>
        <dbReference type="HAMAP-Rule" id="MF_01135"/>
    </source>
</evidence>
<sequence>MANKFTLEEFFEKLKKYNVEELEGVRIEGDLEIEIEPGSGLDANVIQALAALAGYTQLIQEFGNFLYHTSMAFTYLQRLSNALGIQLPVGMAQPAMPAQQIQPAEILEKPRFEIPESLAPARFEPYKMEYPGVIEEVTLGATRADGGTRESVVTIGGERSLAFYNFDAQNPHTPVIAIDIFDRRPMLAKAVREHYEDVLDDPAEWARKAVKDFGADLVTLHLISTDPLLEDTPASEAVKVVEEVLQAVKVPLIIGGSGNKEKDPEVLEKAAEVAEGERVMLASATLDMDWERIGNAAKKHGHVILSWTQMDINNQKTLNRYLLKRVGIERNSLVMDPTTAALGYGLDYAFTNMERIRISGLRGDQDLNFPISSGTTNAWGARESWMIDSPIEGDTPWGPRELRGPIWEIVTGMTLALAGVDLFMMMHPGAVAVVKDWMDMLSGAVKESIKDVDAWITMEV</sequence>
<dbReference type="AlphaFoldDB" id="A0A0A7GEQ8"/>
<evidence type="ECO:0000313" key="3">
    <source>
        <dbReference type="EMBL" id="AIY89412.1"/>
    </source>
</evidence>
<name>A0A0A7GEQ8_GEOAI</name>
<dbReference type="STRING" id="565033.GACE_0355"/>
<dbReference type="KEGG" id="gac:GACE_0355"/>
<dbReference type="GeneID" id="24796959"/>
<dbReference type="InterPro" id="IPR011005">
    <property type="entry name" value="Dihydropteroate_synth-like_sf"/>
</dbReference>
<dbReference type="NCBIfam" id="NF003376">
    <property type="entry name" value="PRK04452.1-2"/>
    <property type="match status" value="1"/>
</dbReference>
<dbReference type="EMBL" id="CP009552">
    <property type="protein sequence ID" value="AIY89412.1"/>
    <property type="molecule type" value="Genomic_DNA"/>
</dbReference>
<organism evidence="3 4">
    <name type="scientific">Geoglobus acetivorans</name>
    <dbReference type="NCBI Taxonomy" id="565033"/>
    <lineage>
        <taxon>Archaea</taxon>
        <taxon>Methanobacteriati</taxon>
        <taxon>Methanobacteriota</taxon>
        <taxon>Archaeoglobi</taxon>
        <taxon>Archaeoglobales</taxon>
        <taxon>Archaeoglobaceae</taxon>
        <taxon>Geoglobus</taxon>
    </lineage>
</organism>
<dbReference type="GO" id="GO:0006730">
    <property type="term" value="P:one-carbon metabolic process"/>
    <property type="evidence" value="ECO:0007669"/>
    <property type="project" value="InterPro"/>
</dbReference>
<dbReference type="Gene3D" id="3.20.20.20">
    <property type="entry name" value="Dihydropteroate synthase-like"/>
    <property type="match status" value="1"/>
</dbReference>
<comment type="function">
    <text evidence="1">Part of a complex that catalyzes the reversible cleavage of acetyl-CoA, allowing autotrophic growth from CO(2). Probably maintains the overall quaternary structure of the ACDS complex.</text>
</comment>
<dbReference type="Proteomes" id="UP000030624">
    <property type="component" value="Chromosome"/>
</dbReference>
<accession>A0A0A7GEQ8</accession>
<dbReference type="SUPFAM" id="SSF51717">
    <property type="entry name" value="Dihydropteroate synthetase-like"/>
    <property type="match status" value="1"/>
</dbReference>
<dbReference type="HOGENOM" id="CLU_040403_0_0_2"/>
<dbReference type="InterPro" id="IPR051069">
    <property type="entry name" value="ACDS_complex_subunit"/>
</dbReference>
<dbReference type="RefSeq" id="WP_048093505.1">
    <property type="nucleotide sequence ID" value="NZ_CP009552.1"/>
</dbReference>
<dbReference type="NCBIfam" id="TIGR00381">
    <property type="entry name" value="cdhD"/>
    <property type="match status" value="1"/>
</dbReference>
<dbReference type="HAMAP" id="MF_01135">
    <property type="entry name" value="CdhD"/>
    <property type="match status" value="1"/>
</dbReference>
<feature type="domain" description="CO dehydrogenase/acetyl-CoA synthase delta subunit TIM barrel" evidence="2">
    <location>
        <begin position="136"/>
        <end position="388"/>
    </location>
</feature>
<gene>
    <name evidence="1" type="primary">cdhD</name>
    <name evidence="3" type="ORF">GACE_0355</name>
</gene>
<dbReference type="PANTHER" id="PTHR36214">
    <property type="match status" value="1"/>
</dbReference>
<evidence type="ECO:0000259" key="2">
    <source>
        <dbReference type="Pfam" id="PF03599"/>
    </source>
</evidence>